<dbReference type="AlphaFoldDB" id="A0A1G8FSA2"/>
<gene>
    <name evidence="1" type="ORF">SAMN05192573_11346</name>
</gene>
<protein>
    <submittedName>
        <fullName evidence="1">Uncharacterized protein</fullName>
    </submittedName>
</protein>
<proteinExistence type="predicted"/>
<reference evidence="2" key="1">
    <citation type="submission" date="2016-10" db="EMBL/GenBank/DDBJ databases">
        <authorList>
            <person name="Varghese N."/>
            <person name="Submissions S."/>
        </authorList>
    </citation>
    <scope>NUCLEOTIDE SEQUENCE [LARGE SCALE GENOMIC DNA]</scope>
    <source>
        <strain evidence="2">Gh-67</strain>
    </source>
</reference>
<accession>A0A1G8FSA2</accession>
<evidence type="ECO:0000313" key="1">
    <source>
        <dbReference type="EMBL" id="SDH85009.1"/>
    </source>
</evidence>
<dbReference type="STRING" id="551996.SAMN05192573_11346"/>
<keyword evidence="2" id="KW-1185">Reference proteome</keyword>
<dbReference type="Proteomes" id="UP000199705">
    <property type="component" value="Unassembled WGS sequence"/>
</dbReference>
<dbReference type="EMBL" id="FNCG01000013">
    <property type="protein sequence ID" value="SDH85009.1"/>
    <property type="molecule type" value="Genomic_DNA"/>
</dbReference>
<organism evidence="1 2">
    <name type="scientific">Mucilaginibacter gossypii</name>
    <dbReference type="NCBI Taxonomy" id="551996"/>
    <lineage>
        <taxon>Bacteria</taxon>
        <taxon>Pseudomonadati</taxon>
        <taxon>Bacteroidota</taxon>
        <taxon>Sphingobacteriia</taxon>
        <taxon>Sphingobacteriales</taxon>
        <taxon>Sphingobacteriaceae</taxon>
        <taxon>Mucilaginibacter</taxon>
    </lineage>
</organism>
<name>A0A1G8FSA2_9SPHI</name>
<evidence type="ECO:0000313" key="2">
    <source>
        <dbReference type="Proteomes" id="UP000199705"/>
    </source>
</evidence>
<sequence length="93" mass="10496">MRWMFNFKNLFTAKQVCADIITPEETPLLKRRPAPGAIKEALNHANGWVYEIDATFEHDVNVPPQAIKGAWKVDSSGIIEGDFIPNPNYLAKK</sequence>